<evidence type="ECO:0000313" key="10">
    <source>
        <dbReference type="Proteomes" id="UP000244005"/>
    </source>
</evidence>
<comment type="catalytic activity">
    <reaction evidence="7">
        <text>hydrogencarbonate + H(+) = CO2 + H2O</text>
        <dbReference type="Rhea" id="RHEA:10748"/>
        <dbReference type="ChEBI" id="CHEBI:15377"/>
        <dbReference type="ChEBI" id="CHEBI:15378"/>
        <dbReference type="ChEBI" id="CHEBI:16526"/>
        <dbReference type="ChEBI" id="CHEBI:17544"/>
        <dbReference type="EC" id="4.2.1.1"/>
    </reaction>
</comment>
<dbReference type="AlphaFoldDB" id="A0A2R6WL19"/>
<organism evidence="9 10">
    <name type="scientific">Marchantia polymorpha</name>
    <name type="common">Common liverwort</name>
    <name type="synonym">Marchantia aquatica</name>
    <dbReference type="NCBI Taxonomy" id="3197"/>
    <lineage>
        <taxon>Eukaryota</taxon>
        <taxon>Viridiplantae</taxon>
        <taxon>Streptophyta</taxon>
        <taxon>Embryophyta</taxon>
        <taxon>Marchantiophyta</taxon>
        <taxon>Marchantiopsida</taxon>
        <taxon>Marchantiidae</taxon>
        <taxon>Marchantiales</taxon>
        <taxon>Marchantiaceae</taxon>
        <taxon>Marchantia</taxon>
    </lineage>
</organism>
<feature type="binding site" evidence="8">
    <location>
        <position position="206"/>
    </location>
    <ligand>
        <name>Zn(2+)</name>
        <dbReference type="ChEBI" id="CHEBI:29105"/>
    </ligand>
</feature>
<dbReference type="InterPro" id="IPR036874">
    <property type="entry name" value="Carbonic_anhydrase_sf"/>
</dbReference>
<evidence type="ECO:0000256" key="7">
    <source>
        <dbReference type="ARBA" id="ARBA00048348"/>
    </source>
</evidence>
<sequence>MFSELRRKSLSRILQLRIKSGKMSTAVTMHQAVGEAALMSSSSSFCRGSALSGQIQSQTMHSAAKPGASLVKGVAAIRCSSFSSADEHSVDRRSPLVNFSSSTRRNPLMDAGLKTTFSYKKEKICATNGATEASLPNFAGSLSHGYDVSEPTKVAADNIEETSESSVLQRLKQGFVKFKEERFLKESELFTQLAGGQSPKVMVIACADSRVCPTMLMGLNPGEVFTVRNVANLVPPCEKELGNNHGTSAALEFAVNYLLVEHIIVIGHRNCGGIKALMSRKPEEFESDFIGSWMTCGIPAREHTLVNMAGKTFSDQCKYCEQEAVNVSLANLLTFPWIKEKFEAGKLGIHGWYYDFVEGELTSWEVQRPVMAGTEESAESYTYEPTAVQSLRVRRKVKIQC</sequence>
<evidence type="ECO:0000256" key="3">
    <source>
        <dbReference type="ARBA" id="ARBA00012925"/>
    </source>
</evidence>
<dbReference type="InterPro" id="IPR015892">
    <property type="entry name" value="Carbonic_anhydrase_CS"/>
</dbReference>
<reference evidence="10" key="1">
    <citation type="journal article" date="2017" name="Cell">
        <title>Insights into land plant evolution garnered from the Marchantia polymorpha genome.</title>
        <authorList>
            <person name="Bowman J.L."/>
            <person name="Kohchi T."/>
            <person name="Yamato K.T."/>
            <person name="Jenkins J."/>
            <person name="Shu S."/>
            <person name="Ishizaki K."/>
            <person name="Yamaoka S."/>
            <person name="Nishihama R."/>
            <person name="Nakamura Y."/>
            <person name="Berger F."/>
            <person name="Adam C."/>
            <person name="Aki S.S."/>
            <person name="Althoff F."/>
            <person name="Araki T."/>
            <person name="Arteaga-Vazquez M.A."/>
            <person name="Balasubrmanian S."/>
            <person name="Barry K."/>
            <person name="Bauer D."/>
            <person name="Boehm C.R."/>
            <person name="Briginshaw L."/>
            <person name="Caballero-Perez J."/>
            <person name="Catarino B."/>
            <person name="Chen F."/>
            <person name="Chiyoda S."/>
            <person name="Chovatia M."/>
            <person name="Davies K.M."/>
            <person name="Delmans M."/>
            <person name="Demura T."/>
            <person name="Dierschke T."/>
            <person name="Dolan L."/>
            <person name="Dorantes-Acosta A.E."/>
            <person name="Eklund D.M."/>
            <person name="Florent S.N."/>
            <person name="Flores-Sandoval E."/>
            <person name="Fujiyama A."/>
            <person name="Fukuzawa H."/>
            <person name="Galik B."/>
            <person name="Grimanelli D."/>
            <person name="Grimwood J."/>
            <person name="Grossniklaus U."/>
            <person name="Hamada T."/>
            <person name="Haseloff J."/>
            <person name="Hetherington A.J."/>
            <person name="Higo A."/>
            <person name="Hirakawa Y."/>
            <person name="Hundley H.N."/>
            <person name="Ikeda Y."/>
            <person name="Inoue K."/>
            <person name="Inoue S.I."/>
            <person name="Ishida S."/>
            <person name="Jia Q."/>
            <person name="Kakita M."/>
            <person name="Kanazawa T."/>
            <person name="Kawai Y."/>
            <person name="Kawashima T."/>
            <person name="Kennedy M."/>
            <person name="Kinose K."/>
            <person name="Kinoshita T."/>
            <person name="Kohara Y."/>
            <person name="Koide E."/>
            <person name="Komatsu K."/>
            <person name="Kopischke S."/>
            <person name="Kubo M."/>
            <person name="Kyozuka J."/>
            <person name="Lagercrantz U."/>
            <person name="Lin S.S."/>
            <person name="Lindquist E."/>
            <person name="Lipzen A.M."/>
            <person name="Lu C.W."/>
            <person name="De Luna E."/>
            <person name="Martienssen R.A."/>
            <person name="Minamino N."/>
            <person name="Mizutani M."/>
            <person name="Mizutani M."/>
            <person name="Mochizuki N."/>
            <person name="Monte I."/>
            <person name="Mosher R."/>
            <person name="Nagasaki H."/>
            <person name="Nakagami H."/>
            <person name="Naramoto S."/>
            <person name="Nishitani K."/>
            <person name="Ohtani M."/>
            <person name="Okamoto T."/>
            <person name="Okumura M."/>
            <person name="Phillips J."/>
            <person name="Pollak B."/>
            <person name="Reinders A."/>
            <person name="Rovekamp M."/>
            <person name="Sano R."/>
            <person name="Sawa S."/>
            <person name="Schmid M.W."/>
            <person name="Shirakawa M."/>
            <person name="Solano R."/>
            <person name="Spunde A."/>
            <person name="Suetsugu N."/>
            <person name="Sugano S."/>
            <person name="Sugiyama A."/>
            <person name="Sun R."/>
            <person name="Suzuki Y."/>
            <person name="Takenaka M."/>
            <person name="Takezawa D."/>
            <person name="Tomogane H."/>
            <person name="Tsuzuki M."/>
            <person name="Ueda T."/>
            <person name="Umeda M."/>
            <person name="Ward J.M."/>
            <person name="Watanabe Y."/>
            <person name="Yazaki K."/>
            <person name="Yokoyama R."/>
            <person name="Yoshitake Y."/>
            <person name="Yotsui I."/>
            <person name="Zachgo S."/>
            <person name="Schmutz J."/>
        </authorList>
    </citation>
    <scope>NUCLEOTIDE SEQUENCE [LARGE SCALE GENOMIC DNA]</scope>
    <source>
        <strain evidence="10">Tak-1</strain>
    </source>
</reference>
<keyword evidence="5 8" id="KW-0862">Zinc</keyword>
<name>A0A2R6WL19_MARPO</name>
<keyword evidence="6" id="KW-0456">Lyase</keyword>
<evidence type="ECO:0000256" key="2">
    <source>
        <dbReference type="ARBA" id="ARBA00006217"/>
    </source>
</evidence>
<dbReference type="Pfam" id="PF00484">
    <property type="entry name" value="Pro_CA"/>
    <property type="match status" value="1"/>
</dbReference>
<dbReference type="Proteomes" id="UP000244005">
    <property type="component" value="Unassembled WGS sequence"/>
</dbReference>
<dbReference type="PANTHER" id="PTHR11002">
    <property type="entry name" value="CARBONIC ANHYDRASE"/>
    <property type="match status" value="1"/>
</dbReference>
<evidence type="ECO:0000313" key="9">
    <source>
        <dbReference type="EMBL" id="PTQ34532.1"/>
    </source>
</evidence>
<dbReference type="SMART" id="SM00947">
    <property type="entry name" value="Pro_CA"/>
    <property type="match status" value="1"/>
</dbReference>
<feature type="binding site" evidence="8">
    <location>
        <position position="268"/>
    </location>
    <ligand>
        <name>Zn(2+)</name>
        <dbReference type="ChEBI" id="CHEBI:29105"/>
    </ligand>
</feature>
<dbReference type="Gene3D" id="3.40.1050.10">
    <property type="entry name" value="Carbonic anhydrase"/>
    <property type="match status" value="1"/>
</dbReference>
<evidence type="ECO:0000256" key="1">
    <source>
        <dbReference type="ARBA" id="ARBA00002904"/>
    </source>
</evidence>
<protein>
    <recommendedName>
        <fullName evidence="3">carbonic anhydrase</fullName>
        <ecNumber evidence="3">4.2.1.1</ecNumber>
    </recommendedName>
</protein>
<gene>
    <name evidence="9" type="ORF">MARPO_0079s0038</name>
</gene>
<dbReference type="GO" id="GO:0008270">
    <property type="term" value="F:zinc ion binding"/>
    <property type="evidence" value="ECO:0007669"/>
    <property type="project" value="InterPro"/>
</dbReference>
<dbReference type="CDD" id="cd00884">
    <property type="entry name" value="beta_CA_cladeB"/>
    <property type="match status" value="1"/>
</dbReference>
<comment type="function">
    <text evidence="1">Reversible hydration of carbon dioxide.</text>
</comment>
<dbReference type="PROSITE" id="PS00704">
    <property type="entry name" value="PROK_CO2_ANHYDRASE_1"/>
    <property type="match status" value="1"/>
</dbReference>
<evidence type="ECO:0000256" key="4">
    <source>
        <dbReference type="ARBA" id="ARBA00022723"/>
    </source>
</evidence>
<dbReference type="FunFam" id="3.40.1050.10:FF:000003">
    <property type="entry name" value="Carbonic anhydrase"/>
    <property type="match status" value="1"/>
</dbReference>
<accession>A0A2R6WL19</accession>
<dbReference type="GO" id="GO:0015976">
    <property type="term" value="P:carbon utilization"/>
    <property type="evidence" value="ECO:0007669"/>
    <property type="project" value="InterPro"/>
</dbReference>
<dbReference type="InterPro" id="IPR001765">
    <property type="entry name" value="Carbonic_anhydrase"/>
</dbReference>
<dbReference type="InterPro" id="IPR045066">
    <property type="entry name" value="Beta_CA_cladeB"/>
</dbReference>
<dbReference type="PANTHER" id="PTHR11002:SF76">
    <property type="entry name" value="CARBONIC ANHYDRASE"/>
    <property type="match status" value="1"/>
</dbReference>
<comment type="similarity">
    <text evidence="2">Belongs to the beta-class carbonic anhydrase family.</text>
</comment>
<evidence type="ECO:0000256" key="6">
    <source>
        <dbReference type="ARBA" id="ARBA00023239"/>
    </source>
</evidence>
<evidence type="ECO:0000256" key="8">
    <source>
        <dbReference type="PIRSR" id="PIRSR601765-1"/>
    </source>
</evidence>
<dbReference type="SUPFAM" id="SSF53056">
    <property type="entry name" value="beta-carbonic anhydrase, cab"/>
    <property type="match status" value="1"/>
</dbReference>
<dbReference type="EC" id="4.2.1.1" evidence="3"/>
<dbReference type="OrthoDB" id="10248475at2759"/>
<keyword evidence="10" id="KW-1185">Reference proteome</keyword>
<dbReference type="EMBL" id="KZ772751">
    <property type="protein sequence ID" value="PTQ34532.1"/>
    <property type="molecule type" value="Genomic_DNA"/>
</dbReference>
<keyword evidence="4 8" id="KW-0479">Metal-binding</keyword>
<feature type="binding site" evidence="8">
    <location>
        <position position="208"/>
    </location>
    <ligand>
        <name>Zn(2+)</name>
        <dbReference type="ChEBI" id="CHEBI:29105"/>
    </ligand>
</feature>
<comment type="cofactor">
    <cofactor evidence="8">
        <name>Zn(2+)</name>
        <dbReference type="ChEBI" id="CHEBI:29105"/>
    </cofactor>
    <text evidence="8">Binds 1 zinc ion per subunit.</text>
</comment>
<feature type="binding site" evidence="8">
    <location>
        <position position="271"/>
    </location>
    <ligand>
        <name>Zn(2+)</name>
        <dbReference type="ChEBI" id="CHEBI:29105"/>
    </ligand>
</feature>
<proteinExistence type="inferred from homology"/>
<dbReference type="PROSITE" id="PS00705">
    <property type="entry name" value="PROK_CO2_ANHYDRASE_2"/>
    <property type="match status" value="1"/>
</dbReference>
<evidence type="ECO:0000256" key="5">
    <source>
        <dbReference type="ARBA" id="ARBA00022833"/>
    </source>
</evidence>
<dbReference type="GO" id="GO:0004089">
    <property type="term" value="F:carbonate dehydratase activity"/>
    <property type="evidence" value="ECO:0007669"/>
    <property type="project" value="UniProtKB-EC"/>
</dbReference>